<reference evidence="2" key="1">
    <citation type="journal article" date="2022" name="ISME J.">
        <title>Genetic and phylogenetic analysis of dissimilatory iodate-reducing bacteria identifies potential niches across the world's oceans.</title>
        <authorList>
            <person name="Reyes-Umana V."/>
            <person name="Henning Z."/>
            <person name="Lee K."/>
            <person name="Barnum T.P."/>
            <person name="Coates J.D."/>
        </authorList>
    </citation>
    <scope>NUCLEOTIDE SEQUENCE [LARGE SCALE GENOMIC DNA]</scope>
    <source>
        <strain evidence="2">IR12</strain>
    </source>
</reference>
<evidence type="ECO:0000313" key="1">
    <source>
        <dbReference type="EMBL" id="MBT0961039.1"/>
    </source>
</evidence>
<sequence length="134" mass="14874">MELTHFNDFLTVAAQQTEPQHLLFVFATAALPAEHTDEEARRFAEGQGGTLTPVMYVDKAQPEVADFDSLVAESKHTGRDWQIVFVAALDGHRGQPLGSEAAQPALELMVKHIENGQIERFLAFDKTGRPVRFV</sequence>
<dbReference type="AlphaFoldDB" id="A0A944DLT7"/>
<dbReference type="EMBL" id="JAEKFT010000006">
    <property type="protein sequence ID" value="MBT0961039.1"/>
    <property type="molecule type" value="Genomic_DNA"/>
</dbReference>
<keyword evidence="2" id="KW-1185">Reference proteome</keyword>
<protein>
    <submittedName>
        <fullName evidence="1">Ribonucleotide reductase subunit alpha</fullName>
    </submittedName>
</protein>
<proteinExistence type="predicted"/>
<organism evidence="1 2">
    <name type="scientific">Denitromonas iodatirespirans</name>
    <dbReference type="NCBI Taxonomy" id="2795389"/>
    <lineage>
        <taxon>Bacteria</taxon>
        <taxon>Pseudomonadati</taxon>
        <taxon>Pseudomonadota</taxon>
        <taxon>Betaproteobacteria</taxon>
        <taxon>Rhodocyclales</taxon>
        <taxon>Zoogloeaceae</taxon>
        <taxon>Denitromonas</taxon>
    </lineage>
</organism>
<evidence type="ECO:0000313" key="2">
    <source>
        <dbReference type="Proteomes" id="UP000694660"/>
    </source>
</evidence>
<accession>A0A944DLT7</accession>
<dbReference type="Proteomes" id="UP000694660">
    <property type="component" value="Unassembled WGS sequence"/>
</dbReference>
<dbReference type="RefSeq" id="WP_214360796.1">
    <property type="nucleotide sequence ID" value="NZ_JAEKFT010000006.1"/>
</dbReference>
<comment type="caution">
    <text evidence="1">The sequence shown here is derived from an EMBL/GenBank/DDBJ whole genome shotgun (WGS) entry which is preliminary data.</text>
</comment>
<gene>
    <name evidence="1" type="ORF">I8J34_07600</name>
</gene>
<name>A0A944DLT7_DENI1</name>